<comment type="caution">
    <text evidence="1">The sequence shown here is derived from an EMBL/GenBank/DDBJ whole genome shotgun (WGS) entry which is preliminary data.</text>
</comment>
<protein>
    <submittedName>
        <fullName evidence="1">Uncharacterized protein</fullName>
    </submittedName>
</protein>
<dbReference type="Proteomes" id="UP001281761">
    <property type="component" value="Unassembled WGS sequence"/>
</dbReference>
<name>A0ABQ9YI50_9EUKA</name>
<organism evidence="1 2">
    <name type="scientific">Blattamonas nauphoetae</name>
    <dbReference type="NCBI Taxonomy" id="2049346"/>
    <lineage>
        <taxon>Eukaryota</taxon>
        <taxon>Metamonada</taxon>
        <taxon>Preaxostyla</taxon>
        <taxon>Oxymonadida</taxon>
        <taxon>Blattamonas</taxon>
    </lineage>
</organism>
<keyword evidence="2" id="KW-1185">Reference proteome</keyword>
<evidence type="ECO:0000313" key="2">
    <source>
        <dbReference type="Proteomes" id="UP001281761"/>
    </source>
</evidence>
<evidence type="ECO:0000313" key="1">
    <source>
        <dbReference type="EMBL" id="KAK2963417.1"/>
    </source>
</evidence>
<dbReference type="EMBL" id="JARBJD010000006">
    <property type="protein sequence ID" value="KAK2963417.1"/>
    <property type="molecule type" value="Genomic_DNA"/>
</dbReference>
<proteinExistence type="predicted"/>
<reference evidence="1 2" key="1">
    <citation type="journal article" date="2022" name="bioRxiv">
        <title>Genomics of Preaxostyla Flagellates Illuminates Evolutionary Transitions and the Path Towards Mitochondrial Loss.</title>
        <authorList>
            <person name="Novak L.V.F."/>
            <person name="Treitli S.C."/>
            <person name="Pyrih J."/>
            <person name="Halakuc P."/>
            <person name="Pipaliya S.V."/>
            <person name="Vacek V."/>
            <person name="Brzon O."/>
            <person name="Soukal P."/>
            <person name="Eme L."/>
            <person name="Dacks J.B."/>
            <person name="Karnkowska A."/>
            <person name="Elias M."/>
            <person name="Hampl V."/>
        </authorList>
    </citation>
    <scope>NUCLEOTIDE SEQUENCE [LARGE SCALE GENOMIC DNA]</scope>
    <source>
        <strain evidence="1">NAU3</strain>
        <tissue evidence="1">Gut</tissue>
    </source>
</reference>
<sequence length="70" mass="7394">MLDSLDFASTVDSTKLWHVPFHAYCPDGSFTNMNCLFLTIRSSPNDIIDATASSLPRPSLSAGGGNGMGS</sequence>
<gene>
    <name evidence="1" type="ORF">BLNAU_1458</name>
</gene>
<accession>A0ABQ9YI50</accession>